<dbReference type="EMBL" id="CM010723">
    <property type="protein sequence ID" value="RZC79259.1"/>
    <property type="molecule type" value="Genomic_DNA"/>
</dbReference>
<keyword evidence="1" id="KW-0812">Transmembrane</keyword>
<organism evidence="2 3">
    <name type="scientific">Papaver somniferum</name>
    <name type="common">Opium poppy</name>
    <dbReference type="NCBI Taxonomy" id="3469"/>
    <lineage>
        <taxon>Eukaryota</taxon>
        <taxon>Viridiplantae</taxon>
        <taxon>Streptophyta</taxon>
        <taxon>Embryophyta</taxon>
        <taxon>Tracheophyta</taxon>
        <taxon>Spermatophyta</taxon>
        <taxon>Magnoliopsida</taxon>
        <taxon>Ranunculales</taxon>
        <taxon>Papaveraceae</taxon>
        <taxon>Papaveroideae</taxon>
        <taxon>Papaver</taxon>
    </lineage>
</organism>
<dbReference type="Proteomes" id="UP000316621">
    <property type="component" value="Chromosome 9"/>
</dbReference>
<keyword evidence="3" id="KW-1185">Reference proteome</keyword>
<evidence type="ECO:0000313" key="3">
    <source>
        <dbReference type="Proteomes" id="UP000316621"/>
    </source>
</evidence>
<reference evidence="2 3" key="1">
    <citation type="journal article" date="2018" name="Science">
        <title>The opium poppy genome and morphinan production.</title>
        <authorList>
            <person name="Guo L."/>
            <person name="Winzer T."/>
            <person name="Yang X."/>
            <person name="Li Y."/>
            <person name="Ning Z."/>
            <person name="He Z."/>
            <person name="Teodor R."/>
            <person name="Lu Y."/>
            <person name="Bowser T.A."/>
            <person name="Graham I.A."/>
            <person name="Ye K."/>
        </authorList>
    </citation>
    <scope>NUCLEOTIDE SEQUENCE [LARGE SCALE GENOMIC DNA]</scope>
    <source>
        <strain evidence="3">cv. HN1</strain>
        <tissue evidence="2">Leaves</tissue>
    </source>
</reference>
<feature type="transmembrane region" description="Helical" evidence="1">
    <location>
        <begin position="20"/>
        <end position="38"/>
    </location>
</feature>
<evidence type="ECO:0000313" key="2">
    <source>
        <dbReference type="EMBL" id="RZC79259.1"/>
    </source>
</evidence>
<proteinExistence type="predicted"/>
<protein>
    <submittedName>
        <fullName evidence="2">Uncharacterized protein</fullName>
    </submittedName>
</protein>
<dbReference type="AlphaFoldDB" id="A0A4Y7L4S0"/>
<keyword evidence="1" id="KW-1133">Transmembrane helix</keyword>
<keyword evidence="1" id="KW-0472">Membrane</keyword>
<sequence>MIALHPQLQPWWHFTPHIQLIVLQLTCTIIASTIYSFGSNSSSPFNRSMYISASQYHQTTSDSMASSDLALAQLQHHLLITYTLQHFNRFSSFLACSTASQHNLKTATPAFKSAAFLKHPQFHFL</sequence>
<gene>
    <name evidence="2" type="ORF">C5167_003463</name>
</gene>
<evidence type="ECO:0000256" key="1">
    <source>
        <dbReference type="SAM" id="Phobius"/>
    </source>
</evidence>
<dbReference type="Gramene" id="RZC79259">
    <property type="protein sequence ID" value="RZC79259"/>
    <property type="gene ID" value="C5167_003463"/>
</dbReference>
<accession>A0A4Y7L4S0</accession>
<name>A0A4Y7L4S0_PAPSO</name>